<sequence length="766" mass="83398">MALTQTARLPGPGPSWDEDVVPVLRKRLENESRTLARRISAISASSSTEDLDSTNYYNNSNYSNSTTVRPTTTSRTHSNSSVAPSQSSHRSRTNSQPYRVNGINGIPSTPTSSSAIRSISPRPSTSNSNSYIESPHTKPSRIPQPVPATRTRAASITGHTQFPSPTNSSHHTIPVPIPGYGSPTTPTQDTSRSADLWIVHEASPHASASTSFPSSASSSITSAQRGQALLNEPAPFKPGTGYSPSSSVNHSHENGIGFPYTNGTSKQREDEDDDSEEEEHPFEHWYRGEISRNGGVGELRVGKRQEMLEIANYGHDLSPQGRKQNAITEAIEERRRQRERAGRRRADSMGSLGERASFYMDPDKAKEVARVLDENPLTDFEDQDEFSADGHDRYYRGHGNDMDVDDDTYHGERTKTPTLMAPAYRRGQSEPLYSGSGSGAKSSPSLGLNSTPQQGRSGAAKGTKSPSTPSQSQNQRSGQRSRATSATKRAASTSPGPSLPGTPSKSPSATSRMQASKATQAKLAAAKRQKLLEESKRGSVATYDLSSEGVGDDMANAIPTWTQPVPREGNWDDVVLPVVARKKGLDGHFETADGSPRAVKANQEGNIVPAPGTFGYDHSKYRPPRDITNPEEIPMDEFGQPKPNFSTSQERSFREDDEEDEEGDTRRMGTMGTAYDETRLPVHSQQQQQQMGPGGRTRQYPQPPTSPVPFSEYAPRPRPSMEPSANGQQGQGEVDLEAQRHKEQMQMQQQEEEDGGGGGCCKCVIM</sequence>
<evidence type="ECO:0000313" key="3">
    <source>
        <dbReference type="Proteomes" id="UP001498398"/>
    </source>
</evidence>
<evidence type="ECO:0000313" key="2">
    <source>
        <dbReference type="EMBL" id="KAK7464946.1"/>
    </source>
</evidence>
<dbReference type="EMBL" id="JBANRG010000007">
    <property type="protein sequence ID" value="KAK7464946.1"/>
    <property type="molecule type" value="Genomic_DNA"/>
</dbReference>
<feature type="region of interest" description="Disordered" evidence="1">
    <location>
        <begin position="371"/>
        <end position="569"/>
    </location>
</feature>
<feature type="region of interest" description="Disordered" evidence="1">
    <location>
        <begin position="231"/>
        <end position="284"/>
    </location>
</feature>
<dbReference type="Proteomes" id="UP001498398">
    <property type="component" value="Unassembled WGS sequence"/>
</dbReference>
<feature type="compositionally biased region" description="Polar residues" evidence="1">
    <location>
        <begin position="182"/>
        <end position="191"/>
    </location>
</feature>
<keyword evidence="3" id="KW-1185">Reference proteome</keyword>
<feature type="region of interest" description="Disordered" evidence="1">
    <location>
        <begin position="206"/>
        <end position="225"/>
    </location>
</feature>
<feature type="region of interest" description="Disordered" evidence="1">
    <location>
        <begin position="39"/>
        <end position="191"/>
    </location>
</feature>
<feature type="compositionally biased region" description="Low complexity" evidence="1">
    <location>
        <begin position="106"/>
        <end position="130"/>
    </location>
</feature>
<feature type="compositionally biased region" description="Low complexity" evidence="1">
    <location>
        <begin position="39"/>
        <end position="78"/>
    </location>
</feature>
<feature type="compositionally biased region" description="Low complexity" evidence="1">
    <location>
        <begin position="206"/>
        <end position="223"/>
    </location>
</feature>
<accession>A0ABR1JQA8</accession>
<feature type="compositionally biased region" description="Basic and acidic residues" evidence="1">
    <location>
        <begin position="388"/>
        <end position="415"/>
    </location>
</feature>
<gene>
    <name evidence="2" type="ORF">VKT23_006154</name>
</gene>
<name>A0ABR1JQA8_9AGAR</name>
<feature type="compositionally biased region" description="Acidic residues" evidence="1">
    <location>
        <begin position="270"/>
        <end position="280"/>
    </location>
</feature>
<protein>
    <submittedName>
        <fullName evidence="2">Uncharacterized protein</fullName>
    </submittedName>
</protein>
<organism evidence="2 3">
    <name type="scientific">Marasmiellus scandens</name>
    <dbReference type="NCBI Taxonomy" id="2682957"/>
    <lineage>
        <taxon>Eukaryota</taxon>
        <taxon>Fungi</taxon>
        <taxon>Dikarya</taxon>
        <taxon>Basidiomycota</taxon>
        <taxon>Agaricomycotina</taxon>
        <taxon>Agaricomycetes</taxon>
        <taxon>Agaricomycetidae</taxon>
        <taxon>Agaricales</taxon>
        <taxon>Marasmiineae</taxon>
        <taxon>Omphalotaceae</taxon>
        <taxon>Marasmiellus</taxon>
    </lineage>
</organism>
<feature type="compositionally biased region" description="Polar residues" evidence="1">
    <location>
        <begin position="79"/>
        <end position="98"/>
    </location>
</feature>
<comment type="caution">
    <text evidence="2">The sequence shown here is derived from an EMBL/GenBank/DDBJ whole genome shotgun (WGS) entry which is preliminary data.</text>
</comment>
<feature type="compositionally biased region" description="Low complexity" evidence="1">
    <location>
        <begin position="470"/>
        <end position="526"/>
    </location>
</feature>
<proteinExistence type="predicted"/>
<reference evidence="2 3" key="1">
    <citation type="submission" date="2024-01" db="EMBL/GenBank/DDBJ databases">
        <title>A draft genome for the cacao thread blight pathogen Marasmiellus scandens.</title>
        <authorList>
            <person name="Baruah I.K."/>
            <person name="Leung J."/>
            <person name="Bukari Y."/>
            <person name="Amoako-Attah I."/>
            <person name="Meinhardt L.W."/>
            <person name="Bailey B.A."/>
            <person name="Cohen S.P."/>
        </authorList>
    </citation>
    <scope>NUCLEOTIDE SEQUENCE [LARGE SCALE GENOMIC DNA]</scope>
    <source>
        <strain evidence="2 3">GH-19</strain>
    </source>
</reference>
<evidence type="ECO:0000256" key="1">
    <source>
        <dbReference type="SAM" id="MobiDB-lite"/>
    </source>
</evidence>
<feature type="region of interest" description="Disordered" evidence="1">
    <location>
        <begin position="587"/>
        <end position="760"/>
    </location>
</feature>
<feature type="compositionally biased region" description="Polar residues" evidence="1">
    <location>
        <begin position="152"/>
        <end position="171"/>
    </location>
</feature>